<evidence type="ECO:0000256" key="2">
    <source>
        <dbReference type="ARBA" id="ARBA00023125"/>
    </source>
</evidence>
<evidence type="ECO:0000256" key="4">
    <source>
        <dbReference type="SAM" id="MobiDB-lite"/>
    </source>
</evidence>
<keyword evidence="1" id="KW-0805">Transcription regulation</keyword>
<keyword evidence="7" id="KW-1185">Reference proteome</keyword>
<dbReference type="GO" id="GO:0003677">
    <property type="term" value="F:DNA binding"/>
    <property type="evidence" value="ECO:0007669"/>
    <property type="project" value="UniProtKB-KW"/>
</dbReference>
<dbReference type="CDD" id="cd06170">
    <property type="entry name" value="LuxR_C_like"/>
    <property type="match status" value="1"/>
</dbReference>
<evidence type="ECO:0000259" key="5">
    <source>
        <dbReference type="PROSITE" id="PS50043"/>
    </source>
</evidence>
<evidence type="ECO:0000256" key="1">
    <source>
        <dbReference type="ARBA" id="ARBA00023015"/>
    </source>
</evidence>
<name>A0A917AU83_9MICC</name>
<proteinExistence type="predicted"/>
<dbReference type="EMBL" id="BMIS01000006">
    <property type="protein sequence ID" value="GGE70263.1"/>
    <property type="molecule type" value="Genomic_DNA"/>
</dbReference>
<dbReference type="SMART" id="SM00421">
    <property type="entry name" value="HTH_LUXR"/>
    <property type="match status" value="1"/>
</dbReference>
<dbReference type="InterPro" id="IPR000792">
    <property type="entry name" value="Tscrpt_reg_LuxR_C"/>
</dbReference>
<protein>
    <recommendedName>
        <fullName evidence="5">HTH luxR-type domain-containing protein</fullName>
    </recommendedName>
</protein>
<keyword evidence="3" id="KW-0804">Transcription</keyword>
<dbReference type="RefSeq" id="WP_229658908.1">
    <property type="nucleotide sequence ID" value="NZ_BMIS01000006.1"/>
</dbReference>
<dbReference type="AlphaFoldDB" id="A0A917AU83"/>
<dbReference type="SUPFAM" id="SSF55874">
    <property type="entry name" value="ATPase domain of HSP90 chaperone/DNA topoisomerase II/histidine kinase"/>
    <property type="match status" value="1"/>
</dbReference>
<dbReference type="InterPro" id="IPR016032">
    <property type="entry name" value="Sig_transdc_resp-reg_C-effctor"/>
</dbReference>
<evidence type="ECO:0000256" key="3">
    <source>
        <dbReference type="ARBA" id="ARBA00023163"/>
    </source>
</evidence>
<dbReference type="PROSITE" id="PS50043">
    <property type="entry name" value="HTH_LUXR_2"/>
    <property type="match status" value="1"/>
</dbReference>
<gene>
    <name evidence="6" type="ORF">GCM10011401_16880</name>
</gene>
<dbReference type="SUPFAM" id="SSF46894">
    <property type="entry name" value="C-terminal effector domain of the bipartite response regulators"/>
    <property type="match status" value="1"/>
</dbReference>
<sequence>MTDTETISETTSETCADSRTRAQRANQARLLSEQADRYAVTLESVISVLRSSSMDDRGARETATQIAATALVRLRTATDDHLDALEPVAGAFSRLKEDVQPLVRFGKLDVEFVEPPTNGRALPGDVAHAARAIVRNVLLMLANAAEAQRSRVHWDCDGLNLLINIRDDGRGETQPHDDALRPVSEHVTALDGQMTVSSTPGWGTEMSISIPLDPVSAPAPLEGLPEVSGREQEVLNELARGARNAEIARTLGITEHTVKFHISKLLKKAGARNRAELISLMH</sequence>
<accession>A0A917AU83</accession>
<evidence type="ECO:0000313" key="7">
    <source>
        <dbReference type="Proteomes" id="UP000633136"/>
    </source>
</evidence>
<dbReference type="GO" id="GO:0006355">
    <property type="term" value="P:regulation of DNA-templated transcription"/>
    <property type="evidence" value="ECO:0007669"/>
    <property type="project" value="InterPro"/>
</dbReference>
<reference evidence="6" key="1">
    <citation type="journal article" date="2014" name="Int. J. Syst. Evol. Microbiol.">
        <title>Complete genome sequence of Corynebacterium casei LMG S-19264T (=DSM 44701T), isolated from a smear-ripened cheese.</title>
        <authorList>
            <consortium name="US DOE Joint Genome Institute (JGI-PGF)"/>
            <person name="Walter F."/>
            <person name="Albersmeier A."/>
            <person name="Kalinowski J."/>
            <person name="Ruckert C."/>
        </authorList>
    </citation>
    <scope>NUCLEOTIDE SEQUENCE</scope>
    <source>
        <strain evidence="6">CGMCC 1.15388</strain>
    </source>
</reference>
<dbReference type="Proteomes" id="UP000633136">
    <property type="component" value="Unassembled WGS sequence"/>
</dbReference>
<keyword evidence="2" id="KW-0238">DNA-binding</keyword>
<comment type="caution">
    <text evidence="6">The sequence shown here is derived from an EMBL/GenBank/DDBJ whole genome shotgun (WGS) entry which is preliminary data.</text>
</comment>
<dbReference type="Gene3D" id="3.30.565.10">
    <property type="entry name" value="Histidine kinase-like ATPase, C-terminal domain"/>
    <property type="match status" value="1"/>
</dbReference>
<dbReference type="Pfam" id="PF00196">
    <property type="entry name" value="GerE"/>
    <property type="match status" value="1"/>
</dbReference>
<reference evidence="6" key="2">
    <citation type="submission" date="2020-09" db="EMBL/GenBank/DDBJ databases">
        <authorList>
            <person name="Sun Q."/>
            <person name="Zhou Y."/>
        </authorList>
    </citation>
    <scope>NUCLEOTIDE SEQUENCE</scope>
    <source>
        <strain evidence="6">CGMCC 1.15388</strain>
    </source>
</reference>
<dbReference type="InterPro" id="IPR036890">
    <property type="entry name" value="HATPase_C_sf"/>
</dbReference>
<feature type="compositionally biased region" description="Low complexity" evidence="4">
    <location>
        <begin position="1"/>
        <end position="14"/>
    </location>
</feature>
<dbReference type="Gene3D" id="1.10.10.10">
    <property type="entry name" value="Winged helix-like DNA-binding domain superfamily/Winged helix DNA-binding domain"/>
    <property type="match status" value="1"/>
</dbReference>
<dbReference type="PRINTS" id="PR00038">
    <property type="entry name" value="HTHLUXR"/>
</dbReference>
<dbReference type="InterPro" id="IPR036388">
    <property type="entry name" value="WH-like_DNA-bd_sf"/>
</dbReference>
<evidence type="ECO:0000313" key="6">
    <source>
        <dbReference type="EMBL" id="GGE70263.1"/>
    </source>
</evidence>
<feature type="domain" description="HTH luxR-type" evidence="5">
    <location>
        <begin position="220"/>
        <end position="282"/>
    </location>
</feature>
<dbReference type="PANTHER" id="PTHR44688">
    <property type="entry name" value="DNA-BINDING TRANSCRIPTIONAL ACTIVATOR DEVR_DOSR"/>
    <property type="match status" value="1"/>
</dbReference>
<dbReference type="PANTHER" id="PTHR44688:SF16">
    <property type="entry name" value="DNA-BINDING TRANSCRIPTIONAL ACTIVATOR DEVR_DOSR"/>
    <property type="match status" value="1"/>
</dbReference>
<organism evidence="6 7">
    <name type="scientific">Nesterenkonia cremea</name>
    <dbReference type="NCBI Taxonomy" id="1882340"/>
    <lineage>
        <taxon>Bacteria</taxon>
        <taxon>Bacillati</taxon>
        <taxon>Actinomycetota</taxon>
        <taxon>Actinomycetes</taxon>
        <taxon>Micrococcales</taxon>
        <taxon>Micrococcaceae</taxon>
        <taxon>Nesterenkonia</taxon>
    </lineage>
</organism>
<feature type="region of interest" description="Disordered" evidence="4">
    <location>
        <begin position="1"/>
        <end position="20"/>
    </location>
</feature>